<dbReference type="AlphaFoldDB" id="A0A9W5U0K2"/>
<name>A0A9W5U0K2_9BACI</name>
<reference evidence="1" key="2">
    <citation type="submission" date="2020-09" db="EMBL/GenBank/DDBJ databases">
        <authorList>
            <person name="Sun Q."/>
            <person name="Zhou Y."/>
        </authorList>
    </citation>
    <scope>NUCLEOTIDE SEQUENCE</scope>
    <source>
        <strain evidence="1">CGMCC 1.15454</strain>
    </source>
</reference>
<dbReference type="Proteomes" id="UP000621492">
    <property type="component" value="Unassembled WGS sequence"/>
</dbReference>
<evidence type="ECO:0000313" key="1">
    <source>
        <dbReference type="EMBL" id="GGB53626.1"/>
    </source>
</evidence>
<accession>A0A9W5U0K2</accession>
<sequence>MEFNRIENGKLLVELDETELSDLLDALESSQNEKLLRDMDKIIYTYYRILEKRHPSS</sequence>
<comment type="caution">
    <text evidence="1">The sequence shown here is derived from an EMBL/GenBank/DDBJ whole genome shotgun (WGS) entry which is preliminary data.</text>
</comment>
<evidence type="ECO:0000313" key="2">
    <source>
        <dbReference type="Proteomes" id="UP000621492"/>
    </source>
</evidence>
<dbReference type="EMBL" id="BMJD01000034">
    <property type="protein sequence ID" value="GGB53626.1"/>
    <property type="molecule type" value="Genomic_DNA"/>
</dbReference>
<dbReference type="RefSeq" id="WP_155555395.1">
    <property type="nucleotide sequence ID" value="NZ_BMJD01000034.1"/>
</dbReference>
<organism evidence="1 2">
    <name type="scientific">Lentibacillus populi</name>
    <dbReference type="NCBI Taxonomy" id="1827502"/>
    <lineage>
        <taxon>Bacteria</taxon>
        <taxon>Bacillati</taxon>
        <taxon>Bacillota</taxon>
        <taxon>Bacilli</taxon>
        <taxon>Bacillales</taxon>
        <taxon>Bacillaceae</taxon>
        <taxon>Lentibacillus</taxon>
    </lineage>
</organism>
<keyword evidence="2" id="KW-1185">Reference proteome</keyword>
<reference evidence="1" key="1">
    <citation type="journal article" date="2014" name="Int. J. Syst. Evol. Microbiol.">
        <title>Complete genome sequence of Corynebacterium casei LMG S-19264T (=DSM 44701T), isolated from a smear-ripened cheese.</title>
        <authorList>
            <consortium name="US DOE Joint Genome Institute (JGI-PGF)"/>
            <person name="Walter F."/>
            <person name="Albersmeier A."/>
            <person name="Kalinowski J."/>
            <person name="Ruckert C."/>
        </authorList>
    </citation>
    <scope>NUCLEOTIDE SEQUENCE</scope>
    <source>
        <strain evidence="1">CGMCC 1.15454</strain>
    </source>
</reference>
<gene>
    <name evidence="1" type="ORF">GCM10011409_34070</name>
</gene>
<protein>
    <submittedName>
        <fullName evidence="1">Uncharacterized protein</fullName>
    </submittedName>
</protein>
<proteinExistence type="predicted"/>